<accession>A0A7R9HRY1</accession>
<protein>
    <recommendedName>
        <fullName evidence="9">BZIP domain-containing protein</fullName>
    </recommendedName>
</protein>
<dbReference type="SUPFAM" id="SSF57959">
    <property type="entry name" value="Leucine zipper domain"/>
    <property type="match status" value="1"/>
</dbReference>
<evidence type="ECO:0000256" key="8">
    <source>
        <dbReference type="SAM" id="MobiDB-lite"/>
    </source>
</evidence>
<evidence type="ECO:0000259" key="9">
    <source>
        <dbReference type="PROSITE" id="PS50217"/>
    </source>
</evidence>
<dbReference type="AlphaFoldDB" id="A0A7R9HRY1"/>
<evidence type="ECO:0000256" key="1">
    <source>
        <dbReference type="ARBA" id="ARBA00004123"/>
    </source>
</evidence>
<evidence type="ECO:0000256" key="5">
    <source>
        <dbReference type="ARBA" id="ARBA00023163"/>
    </source>
</evidence>
<keyword evidence="4" id="KW-0238">DNA-binding</keyword>
<name>A0A7R9HRY1_9NEOP</name>
<comment type="subcellular location">
    <subcellularLocation>
        <location evidence="1">Nucleus</location>
    </subcellularLocation>
</comment>
<organism evidence="10">
    <name type="scientific">Timema monikensis</name>
    <dbReference type="NCBI Taxonomy" id="170555"/>
    <lineage>
        <taxon>Eukaryota</taxon>
        <taxon>Metazoa</taxon>
        <taxon>Ecdysozoa</taxon>
        <taxon>Arthropoda</taxon>
        <taxon>Hexapoda</taxon>
        <taxon>Insecta</taxon>
        <taxon>Pterygota</taxon>
        <taxon>Neoptera</taxon>
        <taxon>Polyneoptera</taxon>
        <taxon>Phasmatodea</taxon>
        <taxon>Timematodea</taxon>
        <taxon>Timematoidea</taxon>
        <taxon>Timematidae</taxon>
        <taxon>Timema</taxon>
    </lineage>
</organism>
<dbReference type="PANTHER" id="PTHR13044:SF14">
    <property type="entry name" value="CRYPTOCEPHAL, ISOFORM A"/>
    <property type="match status" value="1"/>
</dbReference>
<comment type="similarity">
    <text evidence="2">Belongs to the bZIP family.</text>
</comment>
<keyword evidence="6" id="KW-0539">Nucleus</keyword>
<dbReference type="GO" id="GO:0001228">
    <property type="term" value="F:DNA-binding transcription activator activity, RNA polymerase II-specific"/>
    <property type="evidence" value="ECO:0007669"/>
    <property type="project" value="TreeGrafter"/>
</dbReference>
<feature type="compositionally biased region" description="Basic and acidic residues" evidence="8">
    <location>
        <begin position="516"/>
        <end position="528"/>
    </location>
</feature>
<dbReference type="Pfam" id="PF00170">
    <property type="entry name" value="bZIP_1"/>
    <property type="match status" value="1"/>
</dbReference>
<evidence type="ECO:0000256" key="2">
    <source>
        <dbReference type="ARBA" id="ARBA00007163"/>
    </source>
</evidence>
<dbReference type="CDD" id="cd14692">
    <property type="entry name" value="bZIP_ATF4"/>
    <property type="match status" value="1"/>
</dbReference>
<dbReference type="Gene3D" id="1.20.5.170">
    <property type="match status" value="1"/>
</dbReference>
<dbReference type="PROSITE" id="PS50217">
    <property type="entry name" value="BZIP"/>
    <property type="match status" value="1"/>
</dbReference>
<keyword evidence="5" id="KW-0804">Transcription</keyword>
<evidence type="ECO:0000256" key="6">
    <source>
        <dbReference type="ARBA" id="ARBA00023242"/>
    </source>
</evidence>
<dbReference type="GO" id="GO:0000977">
    <property type="term" value="F:RNA polymerase II transcription regulatory region sequence-specific DNA binding"/>
    <property type="evidence" value="ECO:0007669"/>
    <property type="project" value="TreeGrafter"/>
</dbReference>
<feature type="compositionally biased region" description="Low complexity" evidence="8">
    <location>
        <begin position="453"/>
        <end position="482"/>
    </location>
</feature>
<evidence type="ECO:0000256" key="7">
    <source>
        <dbReference type="SAM" id="Coils"/>
    </source>
</evidence>
<dbReference type="GO" id="GO:0005634">
    <property type="term" value="C:nucleus"/>
    <property type="evidence" value="ECO:0007669"/>
    <property type="project" value="UniProtKB-SubCell"/>
</dbReference>
<dbReference type="EMBL" id="OB796053">
    <property type="protein sequence ID" value="CAD7432997.1"/>
    <property type="molecule type" value="Genomic_DNA"/>
</dbReference>
<dbReference type="PANTHER" id="PTHR13044">
    <property type="entry name" value="ACTIVATING TRANSCRIPTION FACTOR ATF 4/5"/>
    <property type="match status" value="1"/>
</dbReference>
<feature type="coiled-coil region" evidence="7">
    <location>
        <begin position="550"/>
        <end position="584"/>
    </location>
</feature>
<evidence type="ECO:0000256" key="3">
    <source>
        <dbReference type="ARBA" id="ARBA00023015"/>
    </source>
</evidence>
<reference evidence="10" key="1">
    <citation type="submission" date="2020-11" db="EMBL/GenBank/DDBJ databases">
        <authorList>
            <person name="Tran Van P."/>
        </authorList>
    </citation>
    <scope>NUCLEOTIDE SEQUENCE</scope>
</reference>
<dbReference type="PROSITE" id="PS00036">
    <property type="entry name" value="BZIP_BASIC"/>
    <property type="match status" value="1"/>
</dbReference>
<keyword evidence="3" id="KW-0805">Transcription regulation</keyword>
<dbReference type="SMART" id="SM00338">
    <property type="entry name" value="BRLZ"/>
    <property type="match status" value="1"/>
</dbReference>
<dbReference type="InterPro" id="IPR046347">
    <property type="entry name" value="bZIP_sf"/>
</dbReference>
<dbReference type="FunFam" id="1.20.5.170:FF:000021">
    <property type="entry name" value="Cyclic AMP-dependent transcription factor ATF-4"/>
    <property type="match status" value="1"/>
</dbReference>
<evidence type="ECO:0000313" key="10">
    <source>
        <dbReference type="EMBL" id="CAD7432997.1"/>
    </source>
</evidence>
<evidence type="ECO:0000256" key="4">
    <source>
        <dbReference type="ARBA" id="ARBA00023125"/>
    </source>
</evidence>
<feature type="region of interest" description="Disordered" evidence="8">
    <location>
        <begin position="430"/>
        <end position="537"/>
    </location>
</feature>
<feature type="domain" description="BZIP" evidence="9">
    <location>
        <begin position="518"/>
        <end position="581"/>
    </location>
</feature>
<keyword evidence="7" id="KW-0175">Coiled coil</keyword>
<sequence length="589" mass="65719">MLLSNWAWKMEPGSPDLLPFDSEEVWLFEDDTAKQAFKDETPSFKDEPPSPSSRAQVATKLLQDLDDLIKKGASCSNLAEGLNRLSGNARQMGDDHSSFSDCWLALRKMSIWCLSPGAMLLIPRLSPGAMLLIPRLSPGAMLLIPRLSPHAAVDLKVSCLLLCCSATPTQTSVPSQTVHRPVAPDLLVCVLCCRFVPMYACSMKCIYLYTWAKEIIFNSQKLVKRSEVSDEIEDMFAQSALEIILEFLHLWELLMTSLILSRSYLEFVSLGKFVENYKLIITLCAFKPYNDWMEDSIDIFQGMPPVEDCLYSGGSHESVKLTSEKPQLPDSTSLLLQEFQTVFEEVELNNSTLTPPQSPTYLQVYGSTLPYHLTAPVQNSPLKTVLTDLVPIHKKEEQFLSPYEQIVPVTPCPDVELELAVVEELVRSRAGEMVSSEPQSLWDTTDSEPTTVSSPSSFADSESDNSFAPPSPSTSSNSSFGSTEEDPEWAPSSPGPVKVTGGGRKRGGAKPYSRGAPEEKKLRKKEQNKNAATRYRQKKRAEVEVIVSEEKGLEDINKELTANVSELQREIKYLKNLMRDAFRRRGLIK</sequence>
<dbReference type="InterPro" id="IPR004827">
    <property type="entry name" value="bZIP"/>
</dbReference>
<gene>
    <name evidence="10" type="ORF">TMSB3V08_LOCUS9688</name>
</gene>
<feature type="compositionally biased region" description="Polar residues" evidence="8">
    <location>
        <begin position="436"/>
        <end position="452"/>
    </location>
</feature>
<proteinExistence type="inferred from homology"/>